<accession>A0A6B2K0F2</accession>
<keyword evidence="5" id="KW-1185">Reference proteome</keyword>
<dbReference type="Pfam" id="PF13174">
    <property type="entry name" value="TPR_6"/>
    <property type="match status" value="1"/>
</dbReference>
<dbReference type="InterPro" id="IPR050498">
    <property type="entry name" value="Ycf3"/>
</dbReference>
<keyword evidence="2 3" id="KW-0802">TPR repeat</keyword>
<dbReference type="Proteomes" id="UP000474757">
    <property type="component" value="Unassembled WGS sequence"/>
</dbReference>
<gene>
    <name evidence="4" type="ORF">GZA08_13205</name>
</gene>
<evidence type="ECO:0000313" key="5">
    <source>
        <dbReference type="Proteomes" id="UP000474757"/>
    </source>
</evidence>
<dbReference type="InterPro" id="IPR011990">
    <property type="entry name" value="TPR-like_helical_dom_sf"/>
</dbReference>
<name>A0A6B2K0F2_9RHOB</name>
<proteinExistence type="predicted"/>
<evidence type="ECO:0000256" key="3">
    <source>
        <dbReference type="PROSITE-ProRule" id="PRU00339"/>
    </source>
</evidence>
<dbReference type="AlphaFoldDB" id="A0A6B2K0F2"/>
<reference evidence="4 5" key="1">
    <citation type="submission" date="2020-02" db="EMBL/GenBank/DDBJ databases">
        <title>Pseudoroseicyclus tamarix, sp. nov., isolated from offshore sediment of a Tamarix chinensis forest.</title>
        <authorList>
            <person name="Gai Y."/>
        </authorList>
    </citation>
    <scope>NUCLEOTIDE SEQUENCE [LARGE SCALE GENOMIC DNA]</scope>
    <source>
        <strain evidence="4 5">CLL3-39</strain>
    </source>
</reference>
<dbReference type="PANTHER" id="PTHR44858">
    <property type="entry name" value="TETRATRICOPEPTIDE REPEAT PROTEIN 6"/>
    <property type="match status" value="1"/>
</dbReference>
<dbReference type="SMART" id="SM00028">
    <property type="entry name" value="TPR"/>
    <property type="match status" value="3"/>
</dbReference>
<organism evidence="4 5">
    <name type="scientific">Pseudoroseicyclus tamaricis</name>
    <dbReference type="NCBI Taxonomy" id="2705421"/>
    <lineage>
        <taxon>Bacteria</taxon>
        <taxon>Pseudomonadati</taxon>
        <taxon>Pseudomonadota</taxon>
        <taxon>Alphaproteobacteria</taxon>
        <taxon>Rhodobacterales</taxon>
        <taxon>Paracoccaceae</taxon>
        <taxon>Pseudoroseicyclus</taxon>
    </lineage>
</organism>
<dbReference type="Gene3D" id="1.25.40.10">
    <property type="entry name" value="Tetratricopeptide repeat domain"/>
    <property type="match status" value="1"/>
</dbReference>
<protein>
    <submittedName>
        <fullName evidence="4">Tetratricopeptide repeat protein</fullName>
    </submittedName>
</protein>
<dbReference type="InterPro" id="IPR019734">
    <property type="entry name" value="TPR_rpt"/>
</dbReference>
<evidence type="ECO:0000256" key="2">
    <source>
        <dbReference type="ARBA" id="ARBA00022803"/>
    </source>
</evidence>
<dbReference type="PROSITE" id="PS50005">
    <property type="entry name" value="TPR"/>
    <property type="match status" value="2"/>
</dbReference>
<dbReference type="SUPFAM" id="SSF48452">
    <property type="entry name" value="TPR-like"/>
    <property type="match status" value="1"/>
</dbReference>
<evidence type="ECO:0000256" key="1">
    <source>
        <dbReference type="ARBA" id="ARBA00022737"/>
    </source>
</evidence>
<dbReference type="EMBL" id="JAAGAB010000003">
    <property type="protein sequence ID" value="NDV01924.1"/>
    <property type="molecule type" value="Genomic_DNA"/>
</dbReference>
<feature type="repeat" description="TPR" evidence="3">
    <location>
        <begin position="35"/>
        <end position="68"/>
    </location>
</feature>
<feature type="repeat" description="TPR" evidence="3">
    <location>
        <begin position="69"/>
        <end position="102"/>
    </location>
</feature>
<dbReference type="Pfam" id="PF13432">
    <property type="entry name" value="TPR_16"/>
    <property type="match status" value="1"/>
</dbReference>
<keyword evidence="1" id="KW-0677">Repeat</keyword>
<sequence>MDDLLAALREAPHGQEGRILEELVTEWSKSGSPTIDLLLQRGRDALSAGEPERAVEHFTAAIDWDPDFAEAYHARAEAFYYLGHVGPALADLQVALSINPDQFIAMRGFAVILEELDRPEEALEVYRVVLEYYPGDAESEQSIDRLEQMLGGQSL</sequence>
<dbReference type="RefSeq" id="WP_163894408.1">
    <property type="nucleotide sequence ID" value="NZ_JAAFYS010000003.1"/>
</dbReference>
<evidence type="ECO:0000313" key="4">
    <source>
        <dbReference type="EMBL" id="NDV01924.1"/>
    </source>
</evidence>
<dbReference type="PANTHER" id="PTHR44858:SF1">
    <property type="entry name" value="UDP-N-ACETYLGLUCOSAMINE--PEPTIDE N-ACETYLGLUCOSAMINYLTRANSFERASE SPINDLY-RELATED"/>
    <property type="match status" value="1"/>
</dbReference>
<comment type="caution">
    <text evidence="4">The sequence shown here is derived from an EMBL/GenBank/DDBJ whole genome shotgun (WGS) entry which is preliminary data.</text>
</comment>